<sequence length="180" mass="19564">MFAYVLVLLGVASRYLVAGHLPLLNFTAVTGSLVYFGARRSWREMLAPVAILMASDFALTTYVYHYQFHWQAYVTTWAWYAAAIALGQILLHAKTTFVRGAAGAILGPTSFFVVSNYGFWASSLSPYPHTFAGLVTCYAAAIPFYRNDVVATSIVLAVALGAPVLVRRMNLAGAEQAAVK</sequence>
<feature type="transmembrane region" description="Helical" evidence="1">
    <location>
        <begin position="15"/>
        <end position="38"/>
    </location>
</feature>
<dbReference type="OrthoDB" id="9806699at2"/>
<protein>
    <submittedName>
        <fullName evidence="2">Putative membrane protein</fullName>
    </submittedName>
</protein>
<feature type="transmembrane region" description="Helical" evidence="1">
    <location>
        <begin position="149"/>
        <end position="166"/>
    </location>
</feature>
<reference evidence="3" key="1">
    <citation type="submission" date="2018-02" db="EMBL/GenBank/DDBJ databases">
        <authorList>
            <person name="Hausmann B."/>
        </authorList>
    </citation>
    <scope>NUCLEOTIDE SEQUENCE [LARGE SCALE GENOMIC DNA]</scope>
    <source>
        <strain evidence="3">Peat soil MAG SbA5</strain>
    </source>
</reference>
<dbReference type="EMBL" id="OKRB01000090">
    <property type="protein sequence ID" value="SPE21958.1"/>
    <property type="molecule type" value="Genomic_DNA"/>
</dbReference>
<dbReference type="Proteomes" id="UP000239735">
    <property type="component" value="Unassembled WGS sequence"/>
</dbReference>
<keyword evidence="1" id="KW-1133">Transmembrane helix</keyword>
<dbReference type="InterPro" id="IPR046487">
    <property type="entry name" value="DUF6580"/>
</dbReference>
<feature type="transmembrane region" description="Helical" evidence="1">
    <location>
        <begin position="45"/>
        <end position="64"/>
    </location>
</feature>
<evidence type="ECO:0000313" key="3">
    <source>
        <dbReference type="Proteomes" id="UP000239735"/>
    </source>
</evidence>
<gene>
    <name evidence="2" type="ORF">SBA5_330015</name>
</gene>
<accession>A0A2N9LFC0</accession>
<name>A0A2N9LFC0_9BACT</name>
<proteinExistence type="predicted"/>
<feature type="transmembrane region" description="Helical" evidence="1">
    <location>
        <begin position="98"/>
        <end position="120"/>
    </location>
</feature>
<dbReference type="Pfam" id="PF20221">
    <property type="entry name" value="DUF6580"/>
    <property type="match status" value="1"/>
</dbReference>
<evidence type="ECO:0000256" key="1">
    <source>
        <dbReference type="SAM" id="Phobius"/>
    </source>
</evidence>
<keyword evidence="1" id="KW-0472">Membrane</keyword>
<dbReference type="AlphaFoldDB" id="A0A2N9LFC0"/>
<organism evidence="2 3">
    <name type="scientific">Candidatus Sulfuritelmatomonas gaucii</name>
    <dbReference type="NCBI Taxonomy" id="2043161"/>
    <lineage>
        <taxon>Bacteria</taxon>
        <taxon>Pseudomonadati</taxon>
        <taxon>Acidobacteriota</taxon>
        <taxon>Terriglobia</taxon>
        <taxon>Terriglobales</taxon>
        <taxon>Acidobacteriaceae</taxon>
        <taxon>Candidatus Sulfuritelmatomonas</taxon>
    </lineage>
</organism>
<feature type="transmembrane region" description="Helical" evidence="1">
    <location>
        <begin position="70"/>
        <end position="91"/>
    </location>
</feature>
<keyword evidence="1" id="KW-0812">Transmembrane</keyword>
<evidence type="ECO:0000313" key="2">
    <source>
        <dbReference type="EMBL" id="SPE21958.1"/>
    </source>
</evidence>